<proteinExistence type="predicted"/>
<dbReference type="Proteomes" id="UP000784435">
    <property type="component" value="Unassembled WGS sequence"/>
</dbReference>
<dbReference type="AlphaFoldDB" id="A0A921ME07"/>
<protein>
    <submittedName>
        <fullName evidence="1">Uncharacterized protein</fullName>
    </submittedName>
</protein>
<accession>A0A921ME07</accession>
<evidence type="ECO:0000313" key="2">
    <source>
        <dbReference type="Proteomes" id="UP000784435"/>
    </source>
</evidence>
<reference evidence="1" key="1">
    <citation type="journal article" date="2021" name="PeerJ">
        <title>Extensive microbial diversity within the chicken gut microbiome revealed by metagenomics and culture.</title>
        <authorList>
            <person name="Gilroy R."/>
            <person name="Ravi A."/>
            <person name="Getino M."/>
            <person name="Pursley I."/>
            <person name="Horton D.L."/>
            <person name="Alikhan N.F."/>
            <person name="Baker D."/>
            <person name="Gharbi K."/>
            <person name="Hall N."/>
            <person name="Watson M."/>
            <person name="Adriaenssens E.M."/>
            <person name="Foster-Nyarko E."/>
            <person name="Jarju S."/>
            <person name="Secka A."/>
            <person name="Antonio M."/>
            <person name="Oren A."/>
            <person name="Chaudhuri R.R."/>
            <person name="La Ragione R."/>
            <person name="Hildebrand F."/>
            <person name="Pallen M.J."/>
        </authorList>
    </citation>
    <scope>NUCLEOTIDE SEQUENCE</scope>
    <source>
        <strain evidence="1">ChiGjej5B5-7349</strain>
    </source>
</reference>
<comment type="caution">
    <text evidence="1">The sequence shown here is derived from an EMBL/GenBank/DDBJ whole genome shotgun (WGS) entry which is preliminary data.</text>
</comment>
<reference evidence="1" key="2">
    <citation type="submission" date="2021-09" db="EMBL/GenBank/DDBJ databases">
        <authorList>
            <person name="Gilroy R."/>
        </authorList>
    </citation>
    <scope>NUCLEOTIDE SEQUENCE</scope>
    <source>
        <strain evidence="1">ChiGjej5B5-7349</strain>
    </source>
</reference>
<dbReference type="EMBL" id="DYUK01000172">
    <property type="protein sequence ID" value="HJG80343.1"/>
    <property type="molecule type" value="Genomic_DNA"/>
</dbReference>
<gene>
    <name evidence="1" type="ORF">K8V08_08015</name>
</gene>
<name>A0A921ME07_9MICO</name>
<sequence length="88" mass="9792">MALVTITVDSAVRDELTQQAENRSRTLSEHLQVLAEREARNLRFAGLRADIDATDPQLLTEYENETAVWDSTAADCLLSDQSQASAQR</sequence>
<organism evidence="1 2">
    <name type="scientific">Brevibacterium senegalense</name>
    <dbReference type="NCBI Taxonomy" id="1033736"/>
    <lineage>
        <taxon>Bacteria</taxon>
        <taxon>Bacillati</taxon>
        <taxon>Actinomycetota</taxon>
        <taxon>Actinomycetes</taxon>
        <taxon>Micrococcales</taxon>
        <taxon>Brevibacteriaceae</taxon>
        <taxon>Brevibacterium</taxon>
    </lineage>
</organism>
<evidence type="ECO:0000313" key="1">
    <source>
        <dbReference type="EMBL" id="HJG80343.1"/>
    </source>
</evidence>